<evidence type="ECO:0000313" key="9">
    <source>
        <dbReference type="Proteomes" id="UP001235840"/>
    </source>
</evidence>
<keyword evidence="9" id="KW-1185">Reference proteome</keyword>
<name>A0ABT9VTM9_9BACI</name>
<dbReference type="EMBL" id="JAUSTY010000001">
    <property type="protein sequence ID" value="MDQ0164240.1"/>
    <property type="molecule type" value="Genomic_DNA"/>
</dbReference>
<feature type="compositionally biased region" description="Basic and acidic residues" evidence="5">
    <location>
        <begin position="124"/>
        <end position="134"/>
    </location>
</feature>
<evidence type="ECO:0000256" key="2">
    <source>
        <dbReference type="ARBA" id="ARBA00022692"/>
    </source>
</evidence>
<feature type="transmembrane region" description="Helical" evidence="6">
    <location>
        <begin position="37"/>
        <end position="62"/>
    </location>
</feature>
<evidence type="ECO:0000256" key="5">
    <source>
        <dbReference type="SAM" id="MobiDB-lite"/>
    </source>
</evidence>
<accession>A0ABT9VTM9</accession>
<proteinExistence type="predicted"/>
<dbReference type="Proteomes" id="UP001235840">
    <property type="component" value="Unassembled WGS sequence"/>
</dbReference>
<feature type="domain" description="Lipopolysaccharide assembly protein A" evidence="7">
    <location>
        <begin position="24"/>
        <end position="78"/>
    </location>
</feature>
<organism evidence="8 9">
    <name type="scientific">Caldalkalibacillus horti</name>
    <dbReference type="NCBI Taxonomy" id="77523"/>
    <lineage>
        <taxon>Bacteria</taxon>
        <taxon>Bacillati</taxon>
        <taxon>Bacillota</taxon>
        <taxon>Bacilli</taxon>
        <taxon>Bacillales</taxon>
        <taxon>Bacillaceae</taxon>
        <taxon>Caldalkalibacillus</taxon>
    </lineage>
</organism>
<dbReference type="RefSeq" id="WP_307389557.1">
    <property type="nucleotide sequence ID" value="NZ_BAAADK010000009.1"/>
</dbReference>
<protein>
    <submittedName>
        <fullName evidence="8">Integral membrane protein</fullName>
    </submittedName>
</protein>
<comment type="caution">
    <text evidence="8">The sequence shown here is derived from an EMBL/GenBank/DDBJ whole genome shotgun (WGS) entry which is preliminary data.</text>
</comment>
<evidence type="ECO:0000313" key="8">
    <source>
        <dbReference type="EMBL" id="MDQ0164240.1"/>
    </source>
</evidence>
<keyword evidence="4 6" id="KW-0472">Membrane</keyword>
<feature type="compositionally biased region" description="Polar residues" evidence="5">
    <location>
        <begin position="136"/>
        <end position="147"/>
    </location>
</feature>
<evidence type="ECO:0000256" key="3">
    <source>
        <dbReference type="ARBA" id="ARBA00022989"/>
    </source>
</evidence>
<dbReference type="PANTHER" id="PTHR41335:SF1">
    <property type="entry name" value="MEMBRANE PROTEIN"/>
    <property type="match status" value="1"/>
</dbReference>
<reference evidence="8 9" key="1">
    <citation type="submission" date="2023-07" db="EMBL/GenBank/DDBJ databases">
        <title>Genomic Encyclopedia of Type Strains, Phase IV (KMG-IV): sequencing the most valuable type-strain genomes for metagenomic binning, comparative biology and taxonomic classification.</title>
        <authorList>
            <person name="Goeker M."/>
        </authorList>
    </citation>
    <scope>NUCLEOTIDE SEQUENCE [LARGE SCALE GENOMIC DNA]</scope>
    <source>
        <strain evidence="8 9">DSM 12751</strain>
    </source>
</reference>
<feature type="compositionally biased region" description="Polar residues" evidence="5">
    <location>
        <begin position="102"/>
        <end position="111"/>
    </location>
</feature>
<keyword evidence="2 6" id="KW-0812">Transmembrane</keyword>
<dbReference type="InterPro" id="IPR010445">
    <property type="entry name" value="LapA_dom"/>
</dbReference>
<gene>
    <name evidence="8" type="ORF">J2S11_000139</name>
</gene>
<keyword evidence="1" id="KW-1003">Cell membrane</keyword>
<evidence type="ECO:0000259" key="7">
    <source>
        <dbReference type="Pfam" id="PF06305"/>
    </source>
</evidence>
<sequence length="147" mass="16261">MKGQKTLILALVFALIVAIFSVLNVEAVAVNVLFTTAFIPLIIVILASTLMGGLIIGAVGMFRQYSLHKENKILKKAVTDHFGQEYLETLLQRKNKNGEEGGTTQRYSSPNSKRHVNQVAQPKEQQHKSPDLNKDSAANQKQSSEKK</sequence>
<evidence type="ECO:0000256" key="6">
    <source>
        <dbReference type="SAM" id="Phobius"/>
    </source>
</evidence>
<dbReference type="PANTHER" id="PTHR41335">
    <property type="entry name" value="MEMBRANE PROTEIN-RELATED"/>
    <property type="match status" value="1"/>
</dbReference>
<feature type="region of interest" description="Disordered" evidence="5">
    <location>
        <begin position="93"/>
        <end position="147"/>
    </location>
</feature>
<keyword evidence="3 6" id="KW-1133">Transmembrane helix</keyword>
<evidence type="ECO:0000256" key="4">
    <source>
        <dbReference type="ARBA" id="ARBA00023136"/>
    </source>
</evidence>
<dbReference type="Pfam" id="PF06305">
    <property type="entry name" value="LapA_dom"/>
    <property type="match status" value="1"/>
</dbReference>
<evidence type="ECO:0000256" key="1">
    <source>
        <dbReference type="ARBA" id="ARBA00022475"/>
    </source>
</evidence>